<keyword evidence="2" id="KW-1185">Reference proteome</keyword>
<organism evidence="1 2">
    <name type="scientific">Dendrothele bispora (strain CBS 962.96)</name>
    <dbReference type="NCBI Taxonomy" id="1314807"/>
    <lineage>
        <taxon>Eukaryota</taxon>
        <taxon>Fungi</taxon>
        <taxon>Dikarya</taxon>
        <taxon>Basidiomycota</taxon>
        <taxon>Agaricomycotina</taxon>
        <taxon>Agaricomycetes</taxon>
        <taxon>Agaricomycetidae</taxon>
        <taxon>Agaricales</taxon>
        <taxon>Agaricales incertae sedis</taxon>
        <taxon>Dendrothele</taxon>
    </lineage>
</organism>
<gene>
    <name evidence="1" type="ORF">K435DRAFT_916842</name>
</gene>
<evidence type="ECO:0000313" key="2">
    <source>
        <dbReference type="Proteomes" id="UP000297245"/>
    </source>
</evidence>
<accession>A0A4S8LHT8</accession>
<reference evidence="1 2" key="1">
    <citation type="journal article" date="2019" name="Nat. Ecol. Evol.">
        <title>Megaphylogeny resolves global patterns of mushroom evolution.</title>
        <authorList>
            <person name="Varga T."/>
            <person name="Krizsan K."/>
            <person name="Foldi C."/>
            <person name="Dima B."/>
            <person name="Sanchez-Garcia M."/>
            <person name="Sanchez-Ramirez S."/>
            <person name="Szollosi G.J."/>
            <person name="Szarkandi J.G."/>
            <person name="Papp V."/>
            <person name="Albert L."/>
            <person name="Andreopoulos W."/>
            <person name="Angelini C."/>
            <person name="Antonin V."/>
            <person name="Barry K.W."/>
            <person name="Bougher N.L."/>
            <person name="Buchanan P."/>
            <person name="Buyck B."/>
            <person name="Bense V."/>
            <person name="Catcheside P."/>
            <person name="Chovatia M."/>
            <person name="Cooper J."/>
            <person name="Damon W."/>
            <person name="Desjardin D."/>
            <person name="Finy P."/>
            <person name="Geml J."/>
            <person name="Haridas S."/>
            <person name="Hughes K."/>
            <person name="Justo A."/>
            <person name="Karasinski D."/>
            <person name="Kautmanova I."/>
            <person name="Kiss B."/>
            <person name="Kocsube S."/>
            <person name="Kotiranta H."/>
            <person name="LaButti K.M."/>
            <person name="Lechner B.E."/>
            <person name="Liimatainen K."/>
            <person name="Lipzen A."/>
            <person name="Lukacs Z."/>
            <person name="Mihaltcheva S."/>
            <person name="Morgado L.N."/>
            <person name="Niskanen T."/>
            <person name="Noordeloos M.E."/>
            <person name="Ohm R.A."/>
            <person name="Ortiz-Santana B."/>
            <person name="Ovrebo C."/>
            <person name="Racz N."/>
            <person name="Riley R."/>
            <person name="Savchenko A."/>
            <person name="Shiryaev A."/>
            <person name="Soop K."/>
            <person name="Spirin V."/>
            <person name="Szebenyi C."/>
            <person name="Tomsovsky M."/>
            <person name="Tulloss R.E."/>
            <person name="Uehling J."/>
            <person name="Grigoriev I.V."/>
            <person name="Vagvolgyi C."/>
            <person name="Papp T."/>
            <person name="Martin F.M."/>
            <person name="Miettinen O."/>
            <person name="Hibbett D.S."/>
            <person name="Nagy L.G."/>
        </authorList>
    </citation>
    <scope>NUCLEOTIDE SEQUENCE [LARGE SCALE GENOMIC DNA]</scope>
    <source>
        <strain evidence="1 2">CBS 962.96</strain>
    </source>
</reference>
<dbReference type="Proteomes" id="UP000297245">
    <property type="component" value="Unassembled WGS sequence"/>
</dbReference>
<proteinExistence type="predicted"/>
<sequence length="130" mass="15424">MYINKENNKVYTFHASFVDYIFSAERSKENYCEQFVYQVLLGKACLSIMDKNLHFNMCNLSSSFLLDKEVEGFDERIAESISGELEYCCFFWGYHLGKWTVDEAVISMLETFIHKKMIFWIEAMFLLDKL</sequence>
<dbReference type="OrthoDB" id="538223at2759"/>
<dbReference type="AlphaFoldDB" id="A0A4S8LHT8"/>
<evidence type="ECO:0000313" key="1">
    <source>
        <dbReference type="EMBL" id="THU88521.1"/>
    </source>
</evidence>
<feature type="non-terminal residue" evidence="1">
    <location>
        <position position="130"/>
    </location>
</feature>
<dbReference type="EMBL" id="ML179406">
    <property type="protein sequence ID" value="THU88521.1"/>
    <property type="molecule type" value="Genomic_DNA"/>
</dbReference>
<protein>
    <submittedName>
        <fullName evidence="1">Uncharacterized protein</fullName>
    </submittedName>
</protein>
<name>A0A4S8LHT8_DENBC</name>